<dbReference type="Proteomes" id="UP000694381">
    <property type="component" value="Unassembled WGS sequence"/>
</dbReference>
<evidence type="ECO:0000256" key="1">
    <source>
        <dbReference type="ARBA" id="ARBA00006481"/>
    </source>
</evidence>
<proteinExistence type="inferred from homology"/>
<dbReference type="PANTHER" id="PTHR15268">
    <property type="entry name" value="THRAP3/BCLAF1"/>
    <property type="match status" value="1"/>
</dbReference>
<feature type="compositionally biased region" description="Basic and acidic residues" evidence="2">
    <location>
        <begin position="139"/>
        <end position="150"/>
    </location>
</feature>
<dbReference type="GO" id="GO:0045944">
    <property type="term" value="P:positive regulation of transcription by RNA polymerase II"/>
    <property type="evidence" value="ECO:0007669"/>
    <property type="project" value="TreeGrafter"/>
</dbReference>
<dbReference type="GO" id="GO:0003712">
    <property type="term" value="F:transcription coregulator activity"/>
    <property type="evidence" value="ECO:0007669"/>
    <property type="project" value="TreeGrafter"/>
</dbReference>
<feature type="region of interest" description="Disordered" evidence="2">
    <location>
        <begin position="53"/>
        <end position="201"/>
    </location>
</feature>
<dbReference type="Pfam" id="PF15440">
    <property type="entry name" value="THRAP3_BCLAF1"/>
    <property type="match status" value="1"/>
</dbReference>
<organism evidence="3 4">
    <name type="scientific">Nannospalax galili</name>
    <name type="common">Northern Israeli blind subterranean mole rat</name>
    <name type="synonym">Spalax galili</name>
    <dbReference type="NCBI Taxonomy" id="1026970"/>
    <lineage>
        <taxon>Eukaryota</taxon>
        <taxon>Metazoa</taxon>
        <taxon>Chordata</taxon>
        <taxon>Craniata</taxon>
        <taxon>Vertebrata</taxon>
        <taxon>Euteleostomi</taxon>
        <taxon>Mammalia</taxon>
        <taxon>Eutheria</taxon>
        <taxon>Euarchontoglires</taxon>
        <taxon>Glires</taxon>
        <taxon>Rodentia</taxon>
        <taxon>Myomorpha</taxon>
        <taxon>Muroidea</taxon>
        <taxon>Spalacidae</taxon>
        <taxon>Spalacinae</taxon>
        <taxon>Nannospalax</taxon>
    </lineage>
</organism>
<dbReference type="InterPro" id="IPR029199">
    <property type="entry name" value="THRAP3_BCLAF1"/>
</dbReference>
<reference evidence="3" key="1">
    <citation type="submission" date="2025-08" db="UniProtKB">
        <authorList>
            <consortium name="Ensembl"/>
        </authorList>
    </citation>
    <scope>IDENTIFICATION</scope>
</reference>
<dbReference type="GO" id="GO:0016592">
    <property type="term" value="C:mediator complex"/>
    <property type="evidence" value="ECO:0007669"/>
    <property type="project" value="TreeGrafter"/>
</dbReference>
<feature type="compositionally biased region" description="Low complexity" evidence="2">
    <location>
        <begin position="393"/>
        <end position="402"/>
    </location>
</feature>
<comment type="similarity">
    <text evidence="1">Belongs to the BCLAF1/THRAP3 family.</text>
</comment>
<gene>
    <name evidence="3" type="primary">Bclaf3</name>
</gene>
<evidence type="ECO:0000313" key="4">
    <source>
        <dbReference type="Proteomes" id="UP000694381"/>
    </source>
</evidence>
<name>A0A8C6R8Q9_NANGA</name>
<feature type="region of interest" description="Disordered" evidence="2">
    <location>
        <begin position="376"/>
        <end position="402"/>
    </location>
</feature>
<dbReference type="PANTHER" id="PTHR15268:SF17">
    <property type="entry name" value="BCLAF1 AND THRAP3 FAMILY MEMBER 3"/>
    <property type="match status" value="1"/>
</dbReference>
<sequence length="722" mass="85886">MARSRSRSPRWKHRSLSPQPRKFEYYEERHSYGHHGCEYRKDPKRPIAWRVVSEKHGESKPRIPPRGNRHYGYYENIPPSPNIRNSVEKSYTYKPHQLYLPKRGDGNRRAPYMPTYSEDTSYIEHERDSYPPKMQGRYIPDDHRVRESGRGGKPPQRPVEEDSFRFEGKWHEDELRHQRLQEERYSQSPRRGPEDFDTRSSFQKRYPEDHDFRIYGYTSKRPTDAARYETREPAGIPMWKPKHPLLPYQEKKDQRGFGFPSHRYPERKYPKTSSATKVSYDYHHKHHKLSDGEQDFPKDRTQKYLKEDRKYSSQKGPINRESNCFNASRGRETENEEVRERFKISKKDCVANINSNRNVLDLRPCNDKWKKKINKDKDCRKESNFSSNQPDTSQEISDNISSSSANLRKTSLIIKVDMRKTARVFRSASRYSIERQMSQDLAAAGKKSKEFHPVFEHLDSTQNTENKPKEFAEEIVTIVHQVKETCFSPSDLTLHERFTKVNDIHDKDADEMKLDSDPEFHRRIDMPLDDLQSKQTVTLVKIIDPNDLRHDIERRRKERLQNEDEHIFPVASATERNHHCPNFSKVKIIRADGSQKPPHFIKPNFRKFIQKPNINYTMQRKDTLAQKIFRVDENHQNRRGFKGHFKLMVGIFQPHYKSHLVQKSWCIQAKYQRLQFAGPRGFITNKFRNRFLKGKRLQLMLLTSEPSLQSLCLPIFKIHFCL</sequence>
<feature type="compositionally biased region" description="Polar residues" evidence="2">
    <location>
        <begin position="313"/>
        <end position="326"/>
    </location>
</feature>
<dbReference type="AlphaFoldDB" id="A0A8C6R8Q9"/>
<keyword evidence="4" id="KW-1185">Reference proteome</keyword>
<evidence type="ECO:0000313" key="3">
    <source>
        <dbReference type="Ensembl" id="ENSNGAP00000014145.1"/>
    </source>
</evidence>
<evidence type="ECO:0000256" key="2">
    <source>
        <dbReference type="SAM" id="MobiDB-lite"/>
    </source>
</evidence>
<dbReference type="GO" id="GO:0003677">
    <property type="term" value="F:DNA binding"/>
    <property type="evidence" value="ECO:0007669"/>
    <property type="project" value="TreeGrafter"/>
</dbReference>
<feature type="region of interest" description="Disordered" evidence="2">
    <location>
        <begin position="308"/>
        <end position="332"/>
    </location>
</feature>
<protein>
    <submittedName>
        <fullName evidence="3">Bclaf1 and Thrap3 family member 3</fullName>
    </submittedName>
</protein>
<dbReference type="GeneTree" id="ENSGT00950000183163"/>
<accession>A0A8C6R8Q9</accession>
<feature type="compositionally biased region" description="Basic and acidic residues" evidence="2">
    <location>
        <begin position="158"/>
        <end position="198"/>
    </location>
</feature>
<reference evidence="3" key="2">
    <citation type="submission" date="2025-09" db="UniProtKB">
        <authorList>
            <consortium name="Ensembl"/>
        </authorList>
    </citation>
    <scope>IDENTIFICATION</scope>
</reference>
<dbReference type="Ensembl" id="ENSNGAT00000019732.1">
    <property type="protein sequence ID" value="ENSNGAP00000014145.1"/>
    <property type="gene ID" value="ENSNGAG00000015524.1"/>
</dbReference>